<keyword evidence="3" id="KW-1185">Reference proteome</keyword>
<dbReference type="RefSeq" id="WP_344611241.1">
    <property type="nucleotide sequence ID" value="NZ_BAAARV010000009.1"/>
</dbReference>
<organism evidence="2 3">
    <name type="scientific">Dactylosporangium salmoneum</name>
    <dbReference type="NCBI Taxonomy" id="53361"/>
    <lineage>
        <taxon>Bacteria</taxon>
        <taxon>Bacillati</taxon>
        <taxon>Actinomycetota</taxon>
        <taxon>Actinomycetes</taxon>
        <taxon>Micromonosporales</taxon>
        <taxon>Micromonosporaceae</taxon>
        <taxon>Dactylosporangium</taxon>
    </lineage>
</organism>
<gene>
    <name evidence="2" type="ORF">GCM10010170_012250</name>
</gene>
<proteinExistence type="predicted"/>
<evidence type="ECO:0000259" key="1">
    <source>
        <dbReference type="Pfam" id="PF14280"/>
    </source>
</evidence>
<dbReference type="Proteomes" id="UP001501444">
    <property type="component" value="Unassembled WGS sequence"/>
</dbReference>
<sequence>MPKVSGSRRPATAAVNALRTLLERHYHIVQEIDQRNDFGADLYIQFTQDREVTGDIVNVQVKGGTSWRRRGGYGVPVGDHAAIWADGNVPVICVVHDPRTDRLYWANATEQLLTARRELVLLRTILVSKEAVLDEQSLDDFVTETRRYVNRYRGAHAMRTQLSEMSGADFGPSDIVLHFINYVGEDLIFWQCRGEGFATLLHSDLDWAPEYVGPEMLRFDGIDGHRRHGAAATLGDTILGDDEAMWILACFAATAWAREPAPDRQHASIRAEVADNYVGQQIVKRIEAEPDLLARSAAALQSAPLKDPEVRELESDHDIVDEAMGATKETWQYMSFEAKRLALIYLIDHVGIGAPTDPIGQQIQIAWRVPDRPGRT</sequence>
<dbReference type="Pfam" id="PF14280">
    <property type="entry name" value="DUF4365"/>
    <property type="match status" value="1"/>
</dbReference>
<comment type="caution">
    <text evidence="2">The sequence shown here is derived from an EMBL/GenBank/DDBJ whole genome shotgun (WGS) entry which is preliminary data.</text>
</comment>
<name>A0ABP5SK34_9ACTN</name>
<reference evidence="3" key="1">
    <citation type="journal article" date="2019" name="Int. J. Syst. Evol. Microbiol.">
        <title>The Global Catalogue of Microorganisms (GCM) 10K type strain sequencing project: providing services to taxonomists for standard genome sequencing and annotation.</title>
        <authorList>
            <consortium name="The Broad Institute Genomics Platform"/>
            <consortium name="The Broad Institute Genome Sequencing Center for Infectious Disease"/>
            <person name="Wu L."/>
            <person name="Ma J."/>
        </authorList>
    </citation>
    <scope>NUCLEOTIDE SEQUENCE [LARGE SCALE GENOMIC DNA]</scope>
    <source>
        <strain evidence="3">JCM 3272</strain>
    </source>
</reference>
<evidence type="ECO:0000313" key="2">
    <source>
        <dbReference type="EMBL" id="GAA2333096.1"/>
    </source>
</evidence>
<protein>
    <recommendedName>
        <fullName evidence="1">DUF4365 domain-containing protein</fullName>
    </recommendedName>
</protein>
<evidence type="ECO:0000313" key="3">
    <source>
        <dbReference type="Proteomes" id="UP001501444"/>
    </source>
</evidence>
<dbReference type="InterPro" id="IPR025375">
    <property type="entry name" value="DUF4365"/>
</dbReference>
<feature type="domain" description="DUF4365" evidence="1">
    <location>
        <begin position="14"/>
        <end position="140"/>
    </location>
</feature>
<dbReference type="EMBL" id="BAAARV010000009">
    <property type="protein sequence ID" value="GAA2333096.1"/>
    <property type="molecule type" value="Genomic_DNA"/>
</dbReference>
<accession>A0ABP5SK34</accession>